<dbReference type="Pfam" id="PF21355">
    <property type="entry name" value="TRAF-mep_MATH"/>
    <property type="match status" value="1"/>
</dbReference>
<keyword evidence="4" id="KW-1185">Reference proteome</keyword>
<dbReference type="SUPFAM" id="SSF49599">
    <property type="entry name" value="TRAF domain-like"/>
    <property type="match status" value="1"/>
</dbReference>
<dbReference type="InterPro" id="IPR049342">
    <property type="entry name" value="TRAF1-6_MATH_dom"/>
</dbReference>
<evidence type="ECO:0000313" key="4">
    <source>
        <dbReference type="Proteomes" id="UP000663829"/>
    </source>
</evidence>
<dbReference type="PANTHER" id="PTHR10131">
    <property type="entry name" value="TNF RECEPTOR ASSOCIATED FACTOR"/>
    <property type="match status" value="1"/>
</dbReference>
<accession>A0A815KN03</accession>
<dbReference type="OrthoDB" id="6499288at2759"/>
<reference evidence="2" key="1">
    <citation type="submission" date="2021-02" db="EMBL/GenBank/DDBJ databases">
        <authorList>
            <person name="Nowell W R."/>
        </authorList>
    </citation>
    <scope>NUCLEOTIDE SEQUENCE</scope>
</reference>
<name>A0A815KN03_9BILA</name>
<comment type="caution">
    <text evidence="2">The sequence shown here is derived from an EMBL/GenBank/DDBJ whole genome shotgun (WGS) entry which is preliminary data.</text>
</comment>
<dbReference type="InterPro" id="IPR008974">
    <property type="entry name" value="TRAF-like"/>
</dbReference>
<dbReference type="AlphaFoldDB" id="A0A815KN03"/>
<proteinExistence type="predicted"/>
<gene>
    <name evidence="2" type="ORF">GPM918_LOCUS33147</name>
    <name evidence="3" type="ORF">SRO942_LOCUS33827</name>
</gene>
<dbReference type="Proteomes" id="UP000681722">
    <property type="component" value="Unassembled WGS sequence"/>
</dbReference>
<evidence type="ECO:0000313" key="2">
    <source>
        <dbReference type="EMBL" id="CAF1398489.1"/>
    </source>
</evidence>
<dbReference type="Gene3D" id="2.60.210.10">
    <property type="entry name" value="Apoptosis, Tumor Necrosis Factor Receptor Associated Protein 2, Chain A"/>
    <property type="match status" value="1"/>
</dbReference>
<dbReference type="Proteomes" id="UP000663829">
    <property type="component" value="Unassembled WGS sequence"/>
</dbReference>
<dbReference type="EMBL" id="CAJOBC010082816">
    <property type="protein sequence ID" value="CAF4292524.1"/>
    <property type="molecule type" value="Genomic_DNA"/>
</dbReference>
<dbReference type="EMBL" id="CAJNOQ010017397">
    <property type="protein sequence ID" value="CAF1398489.1"/>
    <property type="molecule type" value="Genomic_DNA"/>
</dbReference>
<protein>
    <recommendedName>
        <fullName evidence="1">TRAF1-6 MATH domain-containing protein</fullName>
    </recommendedName>
</protein>
<dbReference type="GO" id="GO:0043122">
    <property type="term" value="P:regulation of canonical NF-kappaB signal transduction"/>
    <property type="evidence" value="ECO:0007669"/>
    <property type="project" value="TreeGrafter"/>
</dbReference>
<sequence length="344" mass="38751">MKAPVVCPLTKYGCSCKIRRCDFGSHLKTVPHQESLLNFLEKLKELINAVNPKAKTLTTMSTTVKQNNIDHSESMETEHDSALYSVAHINDLHVELAKCYELLTTLTQAVETLSLDMNRLSAQSLYSTSLIPRIYDQLNELKKHMTEKDSHTVTISAKQESCQQDVSHIAQKLEEIRCASFDGSLVWRVINIADKMGDAKMLMKGDYDSILKWPFNHKVTFCLFDQSGQNHHVIHSFCPDTKSTSFQRPCSEMNIASGIPKFISLPMIQEAHNNYIDDDTMFIKVSVDFVDLPKIVLRHVLSLNPGLPFHVQQSLIKDEIKKCQDGANTDASDATFTLSIGTCE</sequence>
<feature type="domain" description="TRAF1-6 MATH" evidence="1">
    <location>
        <begin position="201"/>
        <end position="284"/>
    </location>
</feature>
<organism evidence="2 4">
    <name type="scientific">Didymodactylos carnosus</name>
    <dbReference type="NCBI Taxonomy" id="1234261"/>
    <lineage>
        <taxon>Eukaryota</taxon>
        <taxon>Metazoa</taxon>
        <taxon>Spiralia</taxon>
        <taxon>Gnathifera</taxon>
        <taxon>Rotifera</taxon>
        <taxon>Eurotatoria</taxon>
        <taxon>Bdelloidea</taxon>
        <taxon>Philodinida</taxon>
        <taxon>Philodinidae</taxon>
        <taxon>Didymodactylos</taxon>
    </lineage>
</organism>
<dbReference type="PANTHER" id="PTHR10131:SF94">
    <property type="entry name" value="TNF RECEPTOR-ASSOCIATED FACTOR 4"/>
    <property type="match status" value="1"/>
</dbReference>
<evidence type="ECO:0000259" key="1">
    <source>
        <dbReference type="Pfam" id="PF21355"/>
    </source>
</evidence>
<evidence type="ECO:0000313" key="3">
    <source>
        <dbReference type="EMBL" id="CAF4292524.1"/>
    </source>
</evidence>